<dbReference type="PANTHER" id="PTHR43668:SF2">
    <property type="entry name" value="ALLANTOINASE"/>
    <property type="match status" value="1"/>
</dbReference>
<sequence length="451" mass="48142">MDELGVAVNGAVVVNRGGRARLNIGVSGGRIACLSNETLKAARTIDGAGLLALPGMVDTHVHLMDPGATEREDFPAGTSAAASRGVTTIIEHTHARPIRQVADLREKLAYLENRSFVDYGLAAHTWPDQLHEIPALWSAGVAFFKIFTCTTHGVPGLDNSALHRAFTEIAAVDARCLVHCEDESMTAHAEEELRATGRSDGAVICEWRSREAELVAVNAVCMLARLTGVTATIAHVSSPAVAQVIAHARGLGANIFAEACPQYFLLREEEILTHGALRKFTPPARTRSLADEADMWRLLRDETLSHVSSDHAPSTAAQKAAGTIWDAPFGLPGLDTTLPVLLDSALTGRISVEDLVRSYSYTPAARYGLRGKGRLAVGADADVVLVDPAARWTLANEDLRSKAGWSPYAGREFRGEVKSVLLRGIEIMSEGGPVGPKAGRFIPGAGARSRD</sequence>
<reference evidence="2" key="1">
    <citation type="journal article" date="2018" name="Int. J. Syst. Evol. Microbiol.">
        <title>Jatrophihabitans telluris sp. nov., isolated from sediment soil of lava forest wetlands and the emended description of the genus Jatrophihabitans.</title>
        <authorList>
            <person name="Lee K.C."/>
            <person name="Suh M.K."/>
            <person name="Eom M.K."/>
            <person name="Kim K.K."/>
            <person name="Kim J.S."/>
            <person name="Kim D.S."/>
            <person name="Ko S.H."/>
            <person name="Shin Y.K."/>
            <person name="Lee J.S."/>
        </authorList>
    </citation>
    <scope>NUCLEOTIDE SEQUENCE</scope>
    <source>
        <strain evidence="2">N237</strain>
    </source>
</reference>
<evidence type="ECO:0000259" key="1">
    <source>
        <dbReference type="Pfam" id="PF01979"/>
    </source>
</evidence>
<dbReference type="Pfam" id="PF01979">
    <property type="entry name" value="Amidohydro_1"/>
    <property type="match status" value="1"/>
</dbReference>
<evidence type="ECO:0000313" key="3">
    <source>
        <dbReference type="Proteomes" id="UP001056336"/>
    </source>
</evidence>
<protein>
    <submittedName>
        <fullName evidence="2">Dihydroorotase family protein</fullName>
    </submittedName>
</protein>
<proteinExistence type="predicted"/>
<dbReference type="PANTHER" id="PTHR43668">
    <property type="entry name" value="ALLANTOINASE"/>
    <property type="match status" value="1"/>
</dbReference>
<feature type="domain" description="Amidohydrolase-related" evidence="1">
    <location>
        <begin position="52"/>
        <end position="424"/>
    </location>
</feature>
<dbReference type="SUPFAM" id="SSF51338">
    <property type="entry name" value="Composite domain of metallo-dependent hydrolases"/>
    <property type="match status" value="1"/>
</dbReference>
<dbReference type="SUPFAM" id="SSF51556">
    <property type="entry name" value="Metallo-dependent hydrolases"/>
    <property type="match status" value="1"/>
</dbReference>
<organism evidence="2 3">
    <name type="scientific">Jatrophihabitans telluris</name>
    <dbReference type="NCBI Taxonomy" id="2038343"/>
    <lineage>
        <taxon>Bacteria</taxon>
        <taxon>Bacillati</taxon>
        <taxon>Actinomycetota</taxon>
        <taxon>Actinomycetes</taxon>
        <taxon>Jatrophihabitantales</taxon>
        <taxon>Jatrophihabitantaceae</taxon>
        <taxon>Jatrophihabitans</taxon>
    </lineage>
</organism>
<accession>A0ABY4R1S7</accession>
<gene>
    <name evidence="2" type="ORF">M6D93_03075</name>
</gene>
<dbReference type="RefSeq" id="WP_249772885.1">
    <property type="nucleotide sequence ID" value="NZ_CP097332.1"/>
</dbReference>
<dbReference type="EMBL" id="CP097332">
    <property type="protein sequence ID" value="UQX88989.1"/>
    <property type="molecule type" value="Genomic_DNA"/>
</dbReference>
<name>A0ABY4R1S7_9ACTN</name>
<reference evidence="2" key="2">
    <citation type="submission" date="2022-05" db="EMBL/GenBank/DDBJ databases">
        <authorList>
            <person name="Kim J.-S."/>
            <person name="Lee K."/>
            <person name="Suh M."/>
            <person name="Eom M."/>
            <person name="Kim J.-S."/>
            <person name="Kim D.-S."/>
            <person name="Ko S.-H."/>
            <person name="Shin Y."/>
            <person name="Lee J.-S."/>
        </authorList>
    </citation>
    <scope>NUCLEOTIDE SEQUENCE</scope>
    <source>
        <strain evidence="2">N237</strain>
    </source>
</reference>
<evidence type="ECO:0000313" key="2">
    <source>
        <dbReference type="EMBL" id="UQX88989.1"/>
    </source>
</evidence>
<dbReference type="Gene3D" id="2.30.40.10">
    <property type="entry name" value="Urease, subunit C, domain 1"/>
    <property type="match status" value="1"/>
</dbReference>
<dbReference type="InterPro" id="IPR011059">
    <property type="entry name" value="Metal-dep_hydrolase_composite"/>
</dbReference>
<keyword evidence="3" id="KW-1185">Reference proteome</keyword>
<dbReference type="Proteomes" id="UP001056336">
    <property type="component" value="Chromosome"/>
</dbReference>
<dbReference type="InterPro" id="IPR006680">
    <property type="entry name" value="Amidohydro-rel"/>
</dbReference>
<dbReference type="Gene3D" id="3.20.20.140">
    <property type="entry name" value="Metal-dependent hydrolases"/>
    <property type="match status" value="1"/>
</dbReference>
<dbReference type="InterPro" id="IPR050138">
    <property type="entry name" value="DHOase/Allantoinase_Hydrolase"/>
</dbReference>
<dbReference type="InterPro" id="IPR032466">
    <property type="entry name" value="Metal_Hydrolase"/>
</dbReference>